<feature type="domain" description="BEACH" evidence="4">
    <location>
        <begin position="2010"/>
        <end position="2302"/>
    </location>
</feature>
<gene>
    <name evidence="6" type="primary">NBEAL1</name>
</gene>
<keyword evidence="2" id="KW-0677">Repeat</keyword>
<dbReference type="Ensembl" id="ENSCJAT00000131011.1">
    <property type="protein sequence ID" value="ENSCJAP00000087766.1"/>
    <property type="gene ID" value="ENSCJAG00000031696.4"/>
</dbReference>
<evidence type="ECO:0000256" key="3">
    <source>
        <dbReference type="SAM" id="MobiDB-lite"/>
    </source>
</evidence>
<feature type="domain" description="BEACH-type PH" evidence="5">
    <location>
        <begin position="1901"/>
        <end position="1998"/>
    </location>
</feature>
<dbReference type="GO" id="GO:0019901">
    <property type="term" value="F:protein kinase binding"/>
    <property type="evidence" value="ECO:0007669"/>
    <property type="project" value="TreeGrafter"/>
</dbReference>
<dbReference type="PANTHER" id="PTHR13743">
    <property type="entry name" value="BEIGE/BEACH-RELATED"/>
    <property type="match status" value="1"/>
</dbReference>
<dbReference type="Gene3D" id="2.30.29.30">
    <property type="entry name" value="Pleckstrin-homology domain (PH domain)/Phosphotyrosine-binding domain (PTB)"/>
    <property type="match status" value="1"/>
</dbReference>
<dbReference type="Pfam" id="PF02138">
    <property type="entry name" value="Beach"/>
    <property type="match status" value="1"/>
</dbReference>
<sequence length="2575" mass="294129">MVFLFQKDPDYLKLWLDTFVSSYEQFLDIDFEKLPTRVDDVPPGISLLPDNILQVLRIQLLQCVQKMADGLEEQQQALSILLVKFFIILCRNLSNVGEIGTCSYINYVITMTTLYIQQLKSKKKEKEMADQTSIEEFVIHALAFCESLYDPYRNWRHRISGRILSTVEKSRQKYKPASLTVEFVPFFYQCFQESEHLKESLKCCLLHLFGAIVAGGQRNALQAISPATMEVLMRVLADCDSWEDGDPEEVGRKAELTLKCLTQVVHILLSSNCDQRQVETSTILENYFKLLNSDPSALPNQRRSRQWESRFIALQIKMLNTITAMLDCTDRPVLQAIFLNSNCFEHLIRLLQNCKLFLNANNKVADKNEKDLANKLLTEMNEDQVFQGQLDCLAISTIQALTAVMNKSPAAKEVFKERIGYTHMFEVLKSLGQPPPELLKELMNMAVEGDHTSVGILGISNVQPLLLLIQWLPELQSHDLQIFISDWLKRICCINRQSRTTCVNANMGIRIIETLDSHSSLHQTCAENLIAIHGSLGSQSVSSEEIRRLIRLLRVDESESVHPYTTPVTRAVLTMARKLSLESALQYFNLSHSMAGISVPPIQKWPGSAFSFSAWFCLDQDQLTLGIANKGGKRKQLYSFFTGSGIGFEAFITHSGMLVVAVCTKREYATVMLPDHSFCDSLWHNITIVHMPGKRPFGQSFVYIYDNGQQKVSAPIRFPAMNEPFTSCCIGSAGQRTTTPPPSQIPDPPFSSPVTPHRTSFGGILSSASWGGTNEKSKLITKLISAGTQDSEWGCPTSLEGQLGSVIIFYEALQAPQVKALYLAGPNCLSPWKSQESDMADLPGNILLYYTAKACKNSICLDLSTNCLHGRLTGNKVVNWDIKDIINCIGGLNVLFPLLEQISHFSEGQIPEEKNESTVPESVTPVEGDGLILTSTKASESRLERNLVATFILIVKHFIQRHPINQDNLIHSHGVATLGALLQKVPSTLMDVNVLMAVQLLIEQVSLEKNVQLLQQMYQYLLFDFRIWNRGDFPFRIGHIQYLSTIIKDSRRVFRKKFGVQFLLDTLRIYYGNGCKYNELSLDDIRTIRTSLYGLIKYFLCKGGSHEEIQSIMGYIAAINEEEQLFGILDVLFSLLRTSPSRGQLFLLLFEPGNADILYALLLNQKYSDRLREIIFKIMEQMLKCTNVYERSKQHIRLRDVGYSGLGLLLNEALVNTSLIKNLTNQIINTDPVIHFKDLLSVVYISHRAHINVRVAICRKVLQILQFHPDAAHQISQQVGWQDTLVRLFLKAKFENGNILHKHSRAVLMKDNDKYMSTEDTKKNFDEKTDEEKITSFSSAKVSSDQWSLEDRHSLDSNTPLYQEDSSMGELSFKSENQEEFWHSNPSHFRLDLSGIDSCEMSDSGSQVPDSLPSTPSPIESTKSFSVHSGKESSITNDMGFSDDFSLLESQERCEEELLQLLTNILNYVMCKGLEKSDDDTWIERGQVFSALSKPGISSELLRPSDEIKLILLQKMLEWAVSENREAKTNPVTAENAFRLMLIIQDFLQSEGLVNPNMWTEKLLEDMMLLFDCLSVWYSENPLWVKLSQIQIQLLLGFIGRGNLQVCAMASAKLNTLLQTKMFENQDEACYILGKLEHVLSQSIKEQTEIYSFLIPLVRTLVSKIYELLFMNLHLPSLPFTNGSSSFFEDFQEYCNSNEWQVYIEKYIVPYMKQYETHTFYDGHENMALYWKDCYEALMVNMHKRDREGGESKLKFQELFVEPFNRKARQENLRYNNMLKQLSSQQLATVRRWKAIHLYLTCERGPWAKRKQNPIHWKLANAENYSRMRLKLVPNYNFKTHEEASALRDNLGIQHPQPSSDSLLLEVVKQVKVSDMEEDKLDLPEEDMTARVNIDEKEEQEQKEKLILMEDCELITIIDVIPGRLEITTQHIYFYDGSIEKEDGVGFDFKWPHSQIREIHLRRYNLRRSALEIFHVDQSNYFLNFKKEVRNKIYSRLLSLHSPNSYYGSRSPQELFKASGLTQKWVNREISNFDYLIQINTMAGRTYNDLAQYPVFPWILQDYTSEELDLNNPAVFRDLSKPIGVVNDKNAKAMREKYENFEDPMGTIDKFHYGTHYSNSAGVMHYLIRVEPFTTLHIQLQSGRFDCADRQFHSIPATWQALMDNTYDVKELIPEFFYFPEFLENQNQFNLGRLQVSKELVNDVILPKWAKSAEDFIYKHRKALECEYVSAHLHEWIDLIFGYKQRGPAAVEALNVFYYCSYEGAVDLDALTDEKERKALEGMINNFGQTPCQLLKEPHPPRLSAEEAVQKPTKIDTSTLNLFQHLPELKSFFIEGISDGIPLLKATVPKNQYRSFMSQGSPELLITISMNYVIGTHGWLPYDRNISNYFTFIKDQTVTNPKTQRSMNGPFAPGLEVTSKLFVVSHDAKLLFSAGYWDNSIQVMSLTKGKIISHIIRHMDIVTCLATDYCGIHLISGSRDTTCMIWQITQQMESCCCPGWNAVVQSQLTATSTSLVQVILLPHPHEYLGLQGGVPVGLASKPFQILYGHTDEVLSVSISTELDMAVSGSRVRFHL</sequence>
<dbReference type="PROSITE" id="PS50197">
    <property type="entry name" value="BEACH"/>
    <property type="match status" value="1"/>
</dbReference>
<dbReference type="Pfam" id="PF16057">
    <property type="entry name" value="DUF4800"/>
    <property type="match status" value="1"/>
</dbReference>
<dbReference type="InterPro" id="IPR046851">
    <property type="entry name" value="NBCH_WD40"/>
</dbReference>
<dbReference type="Gene3D" id="2.130.10.10">
    <property type="entry name" value="YVTN repeat-like/Quinoprotein amine dehydrogenase"/>
    <property type="match status" value="1"/>
</dbReference>
<dbReference type="InterPro" id="IPR036372">
    <property type="entry name" value="BEACH_dom_sf"/>
</dbReference>
<dbReference type="Pfam" id="PF20426">
    <property type="entry name" value="NBCH_WD40"/>
    <property type="match status" value="1"/>
</dbReference>
<dbReference type="GeneTree" id="ENSGT00940000155041"/>
<reference evidence="6" key="2">
    <citation type="submission" date="2025-08" db="UniProtKB">
        <authorList>
            <consortium name="Ensembl"/>
        </authorList>
    </citation>
    <scope>IDENTIFICATION</scope>
</reference>
<dbReference type="Pfam" id="PF15787">
    <property type="entry name" value="DUF4704"/>
    <property type="match status" value="1"/>
</dbReference>
<dbReference type="Gene3D" id="1.10.1540.10">
    <property type="entry name" value="BEACH domain"/>
    <property type="match status" value="1"/>
</dbReference>
<proteinExistence type="predicted"/>
<evidence type="ECO:0000313" key="7">
    <source>
        <dbReference type="Proteomes" id="UP000008225"/>
    </source>
</evidence>
<dbReference type="FunFam" id="1.10.1540.10:FF:000001">
    <property type="entry name" value="neurobeachin isoform X1"/>
    <property type="match status" value="1"/>
</dbReference>
<evidence type="ECO:0000256" key="1">
    <source>
        <dbReference type="ARBA" id="ARBA00022574"/>
    </source>
</evidence>
<dbReference type="InterPro" id="IPR011993">
    <property type="entry name" value="PH-like_dom_sf"/>
</dbReference>
<dbReference type="PANTHER" id="PTHR13743:SF115">
    <property type="entry name" value="NEUROBEACHIN-LIKE PROTEIN 1"/>
    <property type="match status" value="1"/>
</dbReference>
<reference evidence="6" key="3">
    <citation type="submission" date="2025-09" db="UniProtKB">
        <authorList>
            <consortium name="Ensembl"/>
        </authorList>
    </citation>
    <scope>IDENTIFICATION</scope>
</reference>
<dbReference type="SMART" id="SM00320">
    <property type="entry name" value="WD40"/>
    <property type="match status" value="2"/>
</dbReference>
<dbReference type="Gene3D" id="2.60.120.200">
    <property type="match status" value="1"/>
</dbReference>
<dbReference type="InterPro" id="IPR013320">
    <property type="entry name" value="ConA-like_dom_sf"/>
</dbReference>
<dbReference type="InterPro" id="IPR036322">
    <property type="entry name" value="WD40_repeat_dom_sf"/>
</dbReference>
<feature type="region of interest" description="Disordered" evidence="3">
    <location>
        <begin position="1400"/>
        <end position="1435"/>
    </location>
</feature>
<evidence type="ECO:0000313" key="6">
    <source>
        <dbReference type="Ensembl" id="ENSCJAP00000087766.1"/>
    </source>
</evidence>
<keyword evidence="1" id="KW-0853">WD repeat</keyword>
<dbReference type="PROSITE" id="PS51783">
    <property type="entry name" value="PH_BEACH"/>
    <property type="match status" value="1"/>
</dbReference>
<dbReference type="InterPro" id="IPR001680">
    <property type="entry name" value="WD40_rpt"/>
</dbReference>
<dbReference type="InterPro" id="IPR023362">
    <property type="entry name" value="PH-BEACH_dom"/>
</dbReference>
<dbReference type="CDD" id="cd06071">
    <property type="entry name" value="Beach"/>
    <property type="match status" value="1"/>
</dbReference>
<evidence type="ECO:0000256" key="2">
    <source>
        <dbReference type="ARBA" id="ARBA00022737"/>
    </source>
</evidence>
<accession>A0A8I3WHE5</accession>
<dbReference type="GO" id="GO:0005829">
    <property type="term" value="C:cytosol"/>
    <property type="evidence" value="ECO:0007669"/>
    <property type="project" value="TreeGrafter"/>
</dbReference>
<dbReference type="SMART" id="SM01026">
    <property type="entry name" value="Beach"/>
    <property type="match status" value="1"/>
</dbReference>
<evidence type="ECO:0000259" key="5">
    <source>
        <dbReference type="PROSITE" id="PS51783"/>
    </source>
</evidence>
<keyword evidence="7" id="KW-1185">Reference proteome</keyword>
<dbReference type="InterPro" id="IPR050865">
    <property type="entry name" value="BEACH_Domain"/>
</dbReference>
<dbReference type="GO" id="GO:0008104">
    <property type="term" value="P:intracellular protein localization"/>
    <property type="evidence" value="ECO:0007669"/>
    <property type="project" value="TreeGrafter"/>
</dbReference>
<dbReference type="SUPFAM" id="SSF49899">
    <property type="entry name" value="Concanavalin A-like lectins/glucanases"/>
    <property type="match status" value="1"/>
</dbReference>
<dbReference type="InterPro" id="IPR000409">
    <property type="entry name" value="BEACH_dom"/>
</dbReference>
<dbReference type="InterPro" id="IPR016024">
    <property type="entry name" value="ARM-type_fold"/>
</dbReference>
<dbReference type="InterPro" id="IPR031570">
    <property type="entry name" value="NBEA/BDCP_DUF4704"/>
</dbReference>
<reference evidence="6 7" key="1">
    <citation type="submission" date="2009-03" db="EMBL/GenBank/DDBJ databases">
        <authorList>
            <person name="Warren W."/>
            <person name="Ye L."/>
            <person name="Minx P."/>
            <person name="Worley K."/>
            <person name="Gibbs R."/>
            <person name="Wilson R.K."/>
        </authorList>
    </citation>
    <scope>NUCLEOTIDE SEQUENCE [LARGE SCALE GENOMIC DNA]</scope>
</reference>
<protein>
    <submittedName>
        <fullName evidence="6">Neurobeachin like 1</fullName>
    </submittedName>
</protein>
<dbReference type="Pfam" id="PF14844">
    <property type="entry name" value="PH_BEACH"/>
    <property type="match status" value="1"/>
</dbReference>
<dbReference type="Proteomes" id="UP000008225">
    <property type="component" value="Chromosome 6"/>
</dbReference>
<name>A0A8I3WHE5_CALJA</name>
<dbReference type="InterPro" id="IPR015943">
    <property type="entry name" value="WD40/YVTN_repeat-like_dom_sf"/>
</dbReference>
<dbReference type="SUPFAM" id="SSF50729">
    <property type="entry name" value="PH domain-like"/>
    <property type="match status" value="1"/>
</dbReference>
<feature type="compositionally biased region" description="Polar residues" evidence="3">
    <location>
        <begin position="1401"/>
        <end position="1435"/>
    </location>
</feature>
<dbReference type="CDD" id="cd01201">
    <property type="entry name" value="PH_BEACH"/>
    <property type="match status" value="1"/>
</dbReference>
<dbReference type="SUPFAM" id="SSF81837">
    <property type="entry name" value="BEACH domain"/>
    <property type="match status" value="1"/>
</dbReference>
<dbReference type="SUPFAM" id="SSF48371">
    <property type="entry name" value="ARM repeat"/>
    <property type="match status" value="1"/>
</dbReference>
<dbReference type="SUPFAM" id="SSF50978">
    <property type="entry name" value="WD40 repeat-like"/>
    <property type="match status" value="1"/>
</dbReference>
<organism evidence="6 7">
    <name type="scientific">Callithrix jacchus</name>
    <name type="common">White-tufted-ear marmoset</name>
    <name type="synonym">Simia Jacchus</name>
    <dbReference type="NCBI Taxonomy" id="9483"/>
    <lineage>
        <taxon>Eukaryota</taxon>
        <taxon>Metazoa</taxon>
        <taxon>Chordata</taxon>
        <taxon>Craniata</taxon>
        <taxon>Vertebrata</taxon>
        <taxon>Euteleostomi</taxon>
        <taxon>Mammalia</taxon>
        <taxon>Eutheria</taxon>
        <taxon>Euarchontoglires</taxon>
        <taxon>Primates</taxon>
        <taxon>Haplorrhini</taxon>
        <taxon>Platyrrhini</taxon>
        <taxon>Cebidae</taxon>
        <taxon>Callitrichinae</taxon>
        <taxon>Callithrix</taxon>
        <taxon>Callithrix</taxon>
    </lineage>
</organism>
<dbReference type="GO" id="GO:0016020">
    <property type="term" value="C:membrane"/>
    <property type="evidence" value="ECO:0007669"/>
    <property type="project" value="TreeGrafter"/>
</dbReference>
<evidence type="ECO:0000259" key="4">
    <source>
        <dbReference type="PROSITE" id="PS50197"/>
    </source>
</evidence>